<name>A0A8S9RZX2_BRACR</name>
<evidence type="ECO:0000313" key="2">
    <source>
        <dbReference type="Proteomes" id="UP000712600"/>
    </source>
</evidence>
<dbReference type="AlphaFoldDB" id="A0A8S9RZX2"/>
<organism evidence="1 2">
    <name type="scientific">Brassica cretica</name>
    <name type="common">Mustard</name>
    <dbReference type="NCBI Taxonomy" id="69181"/>
    <lineage>
        <taxon>Eukaryota</taxon>
        <taxon>Viridiplantae</taxon>
        <taxon>Streptophyta</taxon>
        <taxon>Embryophyta</taxon>
        <taxon>Tracheophyta</taxon>
        <taxon>Spermatophyta</taxon>
        <taxon>Magnoliopsida</taxon>
        <taxon>eudicotyledons</taxon>
        <taxon>Gunneridae</taxon>
        <taxon>Pentapetalae</taxon>
        <taxon>rosids</taxon>
        <taxon>malvids</taxon>
        <taxon>Brassicales</taxon>
        <taxon>Brassicaceae</taxon>
        <taxon>Brassiceae</taxon>
        <taxon>Brassica</taxon>
    </lineage>
</organism>
<accession>A0A8S9RZX2</accession>
<evidence type="ECO:0000313" key="1">
    <source>
        <dbReference type="EMBL" id="KAF3586086.1"/>
    </source>
</evidence>
<gene>
    <name evidence="1" type="ORF">F2Q69_00027489</name>
</gene>
<protein>
    <submittedName>
        <fullName evidence="1">Uncharacterized protein</fullName>
    </submittedName>
</protein>
<sequence length="695" mass="78714">MLVGASCPQGHLARWGKRPVGASGPHGHLVRKDICPVGASGLQGHLTSGPLGRLVRWDIWSFGTSSPLGYPADDERLVLVEHLVVKGRLNASSTFGVNGADGADGASGTYGAEKRIWYIWHLKHSGAQGFFALFFSMGLSEDSVRVFTVFLRAIYMMVFLSSVKDVAEGLKEIDSCGYVFGVTHSFLLELICENEELLVQGRVRLNRWRCQIEIDSGWKHVCFGFSAWDSVVVCFDFLGHMRGETNGSTWYHRAAVQSDVQGKVFIQIVTKEILRMMSSAGASSSVREKIWRSFVVNNNGVRDRGRNVHRGLSQCTRWFQVGEIMMRDLQGMQRYFQERGDSRNLKGKQTHSKSKLDLRRWNQRSSISQGLKVFRRSQGMQVILAKDDQLILQLHRTTAEQIKQTAWDSVVVCFGFSGHMRGKQMGLQGITVAEKRFRVMFKARIESKCFWFEAMVIQVLQKLQVSIDINWKFWRRSRYVVTIATTTASETEEETFTEDYLSARDGFRLSQRKMTNGSCSCTEESQRSHQVSVTETWCTSTKRKLEQGKNTQKRSKEHQSGVTTISVKVELSDKNRSSKAKGEICRLDRVGTSCLNKSGFKFSYSLRNSSWVRFLTREKLDPQAQAEPLGGGSFHGFSWRDRGLYTHDRESNDLVNHIEGVFRYFIVDVVDPGSTPDIARCGRELGEQFLSHEQG</sequence>
<reference evidence="1" key="1">
    <citation type="submission" date="2019-12" db="EMBL/GenBank/DDBJ databases">
        <title>Genome sequencing and annotation of Brassica cretica.</title>
        <authorList>
            <person name="Studholme D.J."/>
            <person name="Sarris P."/>
        </authorList>
    </citation>
    <scope>NUCLEOTIDE SEQUENCE</scope>
    <source>
        <strain evidence="1">PFS-109/04</strain>
        <tissue evidence="1">Leaf</tissue>
    </source>
</reference>
<dbReference type="Proteomes" id="UP000712600">
    <property type="component" value="Unassembled WGS sequence"/>
</dbReference>
<dbReference type="EMBL" id="QGKX02000088">
    <property type="protein sequence ID" value="KAF3586086.1"/>
    <property type="molecule type" value="Genomic_DNA"/>
</dbReference>
<proteinExistence type="predicted"/>
<comment type="caution">
    <text evidence="1">The sequence shown here is derived from an EMBL/GenBank/DDBJ whole genome shotgun (WGS) entry which is preliminary data.</text>
</comment>